<proteinExistence type="predicted"/>
<evidence type="ECO:0000313" key="1">
    <source>
        <dbReference type="EMBL" id="SVA12696.1"/>
    </source>
</evidence>
<gene>
    <name evidence="1" type="ORF">METZ01_LOCUS65550</name>
</gene>
<sequence length="25" mass="2782">VKNFKLPILLALGVLVWTCEDEAPI</sequence>
<feature type="non-terminal residue" evidence="1">
    <location>
        <position position="25"/>
    </location>
</feature>
<name>A0A381T950_9ZZZZ</name>
<dbReference type="AlphaFoldDB" id="A0A381T950"/>
<feature type="non-terminal residue" evidence="1">
    <location>
        <position position="1"/>
    </location>
</feature>
<accession>A0A381T950</accession>
<dbReference type="EMBL" id="UINC01004220">
    <property type="protein sequence ID" value="SVA12696.1"/>
    <property type="molecule type" value="Genomic_DNA"/>
</dbReference>
<organism evidence="1">
    <name type="scientific">marine metagenome</name>
    <dbReference type="NCBI Taxonomy" id="408172"/>
    <lineage>
        <taxon>unclassified sequences</taxon>
        <taxon>metagenomes</taxon>
        <taxon>ecological metagenomes</taxon>
    </lineage>
</organism>
<protein>
    <submittedName>
        <fullName evidence="1">Uncharacterized protein</fullName>
    </submittedName>
</protein>
<reference evidence="1" key="1">
    <citation type="submission" date="2018-05" db="EMBL/GenBank/DDBJ databases">
        <authorList>
            <person name="Lanie J.A."/>
            <person name="Ng W.-L."/>
            <person name="Kazmierczak K.M."/>
            <person name="Andrzejewski T.M."/>
            <person name="Davidsen T.M."/>
            <person name="Wayne K.J."/>
            <person name="Tettelin H."/>
            <person name="Glass J.I."/>
            <person name="Rusch D."/>
            <person name="Podicherti R."/>
            <person name="Tsui H.-C.T."/>
            <person name="Winkler M.E."/>
        </authorList>
    </citation>
    <scope>NUCLEOTIDE SEQUENCE</scope>
</reference>